<sequence>MCVSVLPKDIRVQCRCAFCLWGKDKQEEIMEKYIIAVDMDGTLLNSENKISERNRNVLQRLIDDGHYVVPATGRTRELIPREFSVLRGVKWGIVENGCVVWDYDKNEMIWRKTMPKGMVSKILKDVENSDAKGWIAEAYANGIAYSDADARDYVASVVDKDLLEKTFVDYFLSRHVYVKDFYHQEDILDQAEKINIYFDDMETSRALREKWKDLDDVAVTTSISGNAEFNAAGVDKGVGLAMLRTKLGIDRMHVIAFGDNENDLEMLEGAGIGVAMGNSKQYVKDAANEVTGDNDHDGVAEFLERFFGL</sequence>
<dbReference type="CDD" id="cd07516">
    <property type="entry name" value="HAD_Pase"/>
    <property type="match status" value="1"/>
</dbReference>
<dbReference type="PROSITE" id="PS01228">
    <property type="entry name" value="COF_1"/>
    <property type="match status" value="1"/>
</dbReference>
<proteinExistence type="predicted"/>
<protein>
    <recommendedName>
        <fullName evidence="3">HAD family phosphatase</fullName>
    </recommendedName>
</protein>
<dbReference type="GO" id="GO:0005829">
    <property type="term" value="C:cytosol"/>
    <property type="evidence" value="ECO:0007669"/>
    <property type="project" value="TreeGrafter"/>
</dbReference>
<accession>A0A367G4B7</accession>
<dbReference type="AlphaFoldDB" id="A0A367G4B7"/>
<evidence type="ECO:0000313" key="1">
    <source>
        <dbReference type="EMBL" id="RCH44946.1"/>
    </source>
</evidence>
<dbReference type="InterPro" id="IPR023214">
    <property type="entry name" value="HAD_sf"/>
</dbReference>
<dbReference type="Pfam" id="PF08282">
    <property type="entry name" value="Hydrolase_3"/>
    <property type="match status" value="1"/>
</dbReference>
<dbReference type="GO" id="GO:0016791">
    <property type="term" value="F:phosphatase activity"/>
    <property type="evidence" value="ECO:0007669"/>
    <property type="project" value="TreeGrafter"/>
</dbReference>
<evidence type="ECO:0008006" key="3">
    <source>
        <dbReference type="Google" id="ProtNLM"/>
    </source>
</evidence>
<dbReference type="NCBIfam" id="TIGR00099">
    <property type="entry name" value="Cof-subfamily"/>
    <property type="match status" value="1"/>
</dbReference>
<dbReference type="SFLD" id="SFLDG01140">
    <property type="entry name" value="C2.B:_Phosphomannomutase_and_P"/>
    <property type="match status" value="1"/>
</dbReference>
<dbReference type="EMBL" id="PSQG01000006">
    <property type="protein sequence ID" value="RCH44946.1"/>
    <property type="molecule type" value="Genomic_DNA"/>
</dbReference>
<dbReference type="Gene3D" id="3.30.1240.10">
    <property type="match status" value="1"/>
</dbReference>
<dbReference type="SUPFAM" id="SSF56784">
    <property type="entry name" value="HAD-like"/>
    <property type="match status" value="1"/>
</dbReference>
<dbReference type="Gene3D" id="3.40.50.1000">
    <property type="entry name" value="HAD superfamily/HAD-like"/>
    <property type="match status" value="1"/>
</dbReference>
<comment type="caution">
    <text evidence="1">The sequence shown here is derived from an EMBL/GenBank/DDBJ whole genome shotgun (WGS) entry which is preliminary data.</text>
</comment>
<dbReference type="InterPro" id="IPR000150">
    <property type="entry name" value="Cof"/>
</dbReference>
<dbReference type="InterPro" id="IPR006379">
    <property type="entry name" value="HAD-SF_hydro_IIB"/>
</dbReference>
<organism evidence="1 2">
    <name type="scientific">Blautia obeum</name>
    <dbReference type="NCBI Taxonomy" id="40520"/>
    <lineage>
        <taxon>Bacteria</taxon>
        <taxon>Bacillati</taxon>
        <taxon>Bacillota</taxon>
        <taxon>Clostridia</taxon>
        <taxon>Lachnospirales</taxon>
        <taxon>Lachnospiraceae</taxon>
        <taxon>Blautia</taxon>
    </lineage>
</organism>
<dbReference type="Proteomes" id="UP000253208">
    <property type="component" value="Unassembled WGS sequence"/>
</dbReference>
<reference evidence="1 2" key="1">
    <citation type="submission" date="2018-02" db="EMBL/GenBank/DDBJ databases">
        <title>Complete genome sequencing of Faecalibacterium prausnitzii strains isolated from the human gut.</title>
        <authorList>
            <person name="Fitzgerald B.C."/>
            <person name="Shkoporov A.N."/>
            <person name="Ross P.R."/>
            <person name="Hill C."/>
        </authorList>
    </citation>
    <scope>NUCLEOTIDE SEQUENCE [LARGE SCALE GENOMIC DNA]</scope>
    <source>
        <strain evidence="1 2">APC942/31-1</strain>
    </source>
</reference>
<dbReference type="InterPro" id="IPR036412">
    <property type="entry name" value="HAD-like_sf"/>
</dbReference>
<name>A0A367G4B7_9FIRM</name>
<dbReference type="PROSITE" id="PS01229">
    <property type="entry name" value="COF_2"/>
    <property type="match status" value="1"/>
</dbReference>
<dbReference type="SFLD" id="SFLDS00003">
    <property type="entry name" value="Haloacid_Dehalogenase"/>
    <property type="match status" value="1"/>
</dbReference>
<dbReference type="NCBIfam" id="TIGR01484">
    <property type="entry name" value="HAD-SF-IIB"/>
    <property type="match status" value="1"/>
</dbReference>
<gene>
    <name evidence="1" type="ORF">C4886_05715</name>
</gene>
<dbReference type="GO" id="GO:0000287">
    <property type="term" value="F:magnesium ion binding"/>
    <property type="evidence" value="ECO:0007669"/>
    <property type="project" value="TreeGrafter"/>
</dbReference>
<dbReference type="PANTHER" id="PTHR10000">
    <property type="entry name" value="PHOSPHOSERINE PHOSPHATASE"/>
    <property type="match status" value="1"/>
</dbReference>
<dbReference type="PANTHER" id="PTHR10000:SF8">
    <property type="entry name" value="HAD SUPERFAMILY HYDROLASE-LIKE, TYPE 3"/>
    <property type="match status" value="1"/>
</dbReference>
<evidence type="ECO:0000313" key="2">
    <source>
        <dbReference type="Proteomes" id="UP000253208"/>
    </source>
</evidence>